<dbReference type="InterPro" id="IPR012881">
    <property type="entry name" value="DUF1685"/>
</dbReference>
<dbReference type="PANTHER" id="PTHR31865:SF0">
    <property type="entry name" value="EXPRESSED PROTEIN"/>
    <property type="match status" value="1"/>
</dbReference>
<keyword evidence="3" id="KW-1185">Reference proteome</keyword>
<organism evidence="2 3">
    <name type="scientific">Rhododendron griersonianum</name>
    <dbReference type="NCBI Taxonomy" id="479676"/>
    <lineage>
        <taxon>Eukaryota</taxon>
        <taxon>Viridiplantae</taxon>
        <taxon>Streptophyta</taxon>
        <taxon>Embryophyta</taxon>
        <taxon>Tracheophyta</taxon>
        <taxon>Spermatophyta</taxon>
        <taxon>Magnoliopsida</taxon>
        <taxon>eudicotyledons</taxon>
        <taxon>Gunneridae</taxon>
        <taxon>Pentapetalae</taxon>
        <taxon>asterids</taxon>
        <taxon>Ericales</taxon>
        <taxon>Ericaceae</taxon>
        <taxon>Ericoideae</taxon>
        <taxon>Rhodoreae</taxon>
        <taxon>Rhododendron</taxon>
    </lineage>
</organism>
<proteinExistence type="predicted"/>
<protein>
    <recommendedName>
        <fullName evidence="4">N-acetyltransferase domain-containing protein</fullName>
    </recommendedName>
</protein>
<feature type="region of interest" description="Disordered" evidence="1">
    <location>
        <begin position="265"/>
        <end position="285"/>
    </location>
</feature>
<dbReference type="PANTHER" id="PTHR31865">
    <property type="entry name" value="OSJNBA0071G03.3 PROTEIN"/>
    <property type="match status" value="1"/>
</dbReference>
<accession>A0AAV6L7X7</accession>
<evidence type="ECO:0008006" key="4">
    <source>
        <dbReference type="Google" id="ProtNLM"/>
    </source>
</evidence>
<dbReference type="Proteomes" id="UP000823749">
    <property type="component" value="Chromosome 2"/>
</dbReference>
<dbReference type="Pfam" id="PF07939">
    <property type="entry name" value="DUF1685"/>
    <property type="match status" value="1"/>
</dbReference>
<feature type="compositionally biased region" description="Basic and acidic residues" evidence="1">
    <location>
        <begin position="271"/>
        <end position="285"/>
    </location>
</feature>
<comment type="caution">
    <text evidence="2">The sequence shown here is derived from an EMBL/GenBank/DDBJ whole genome shotgun (WGS) entry which is preliminary data.</text>
</comment>
<feature type="region of interest" description="Disordered" evidence="1">
    <location>
        <begin position="32"/>
        <end position="55"/>
    </location>
</feature>
<evidence type="ECO:0000313" key="2">
    <source>
        <dbReference type="EMBL" id="KAG5560882.1"/>
    </source>
</evidence>
<name>A0AAV6L7X7_9ERIC</name>
<reference evidence="2" key="1">
    <citation type="submission" date="2020-08" db="EMBL/GenBank/DDBJ databases">
        <title>Plant Genome Project.</title>
        <authorList>
            <person name="Zhang R.-G."/>
        </authorList>
    </citation>
    <scope>NUCLEOTIDE SEQUENCE</scope>
    <source>
        <strain evidence="2">WSP0</strain>
        <tissue evidence="2">Leaf</tissue>
    </source>
</reference>
<sequence length="285" mass="32351">MGSFSTETRSSAHYLQLQDYPDLETHEFTLETMEEEDDANPPTGFSRNPKKTKSNKSKNVFLEGYVEAAEDDDLTRTKSLTDEDLEELKGCLDLGFGFSYEEIPELCNTLPALELCYSMNQRFLDEQQRSPESAEIDTCSSASSGPIANWKISSPVGNGVFTCKENFLQNGKILDGILVLVIILKTSKRGSNIGHKLWHALSDYAARRNLQLRRMNMHFLQLWSFKTCAPLDSTSVRLNKSSLSNLEMDIPESFDDGSSFELEMRRRRRRGSDGEGDRFRSEINQ</sequence>
<dbReference type="EMBL" id="JACTNZ010000002">
    <property type="protein sequence ID" value="KAG5560882.1"/>
    <property type="molecule type" value="Genomic_DNA"/>
</dbReference>
<evidence type="ECO:0000256" key="1">
    <source>
        <dbReference type="SAM" id="MobiDB-lite"/>
    </source>
</evidence>
<dbReference type="AlphaFoldDB" id="A0AAV6L7X7"/>
<gene>
    <name evidence="2" type="ORF">RHGRI_004042</name>
</gene>
<evidence type="ECO:0000313" key="3">
    <source>
        <dbReference type="Proteomes" id="UP000823749"/>
    </source>
</evidence>